<keyword evidence="5" id="KW-0539">Nucleus</keyword>
<dbReference type="EMBL" id="JTDY01004415">
    <property type="protein sequence ID" value="KOB68188.1"/>
    <property type="molecule type" value="Genomic_DNA"/>
</dbReference>
<keyword evidence="2" id="KW-0238">DNA-binding</keyword>
<feature type="compositionally biased region" description="Basic and acidic residues" evidence="6">
    <location>
        <begin position="283"/>
        <end position="301"/>
    </location>
</feature>
<dbReference type="Gene3D" id="1.10.880.10">
    <property type="entry name" value="Transcription factor, Skn-1-like, DNA-binding domain"/>
    <property type="match status" value="1"/>
</dbReference>
<sequence length="301" mass="34427">MGSERVPSLSDGEWCDGNDSAQEFHSSKFRPYESGYGRERSAPHHPQKKHHMFGKRCFQEQATALEPPVPRPVVKYECPDNTTYHHDSMQHNMHNDFSARHQLPPPHSSLPPPSPAPRYTYAPPERIHHNHTYSAPLLASEPRPGAVRDKRVRRMTDGSMSDGGSSATGSSGHSLSRDEKRAKALGIPMEVQEIINLPMDEFNERLSKHDLSEAQLSLIRDIRRRGKNKITSLADEVATVRDRKLRTQRDHHNLTAERQRVKERFAALYRHVFQVSTGSPDHSMNRSSDDEMDRKAKHYEH</sequence>
<dbReference type="PANTHER" id="PTHR24411:SF55">
    <property type="entry name" value="SEGMENTATION PROTEIN CAP'N'COLLAR"/>
    <property type="match status" value="1"/>
</dbReference>
<gene>
    <name evidence="8" type="ORF">OBRU01_18630</name>
</gene>
<feature type="region of interest" description="Disordered" evidence="6">
    <location>
        <begin position="277"/>
        <end position="301"/>
    </location>
</feature>
<feature type="compositionally biased region" description="Pro residues" evidence="6">
    <location>
        <begin position="103"/>
        <end position="116"/>
    </location>
</feature>
<keyword evidence="4" id="KW-0804">Transcription</keyword>
<evidence type="ECO:0000313" key="8">
    <source>
        <dbReference type="EMBL" id="KOB68188.1"/>
    </source>
</evidence>
<keyword evidence="3" id="KW-0010">Activator</keyword>
<dbReference type="InterPro" id="IPR047167">
    <property type="entry name" value="NFE2-like"/>
</dbReference>
<dbReference type="PANTHER" id="PTHR24411">
    <property type="entry name" value="NUCLEAR FACTOR ERYTHROID 2-RELATED FACTOR"/>
    <property type="match status" value="1"/>
</dbReference>
<dbReference type="SUPFAM" id="SSF47454">
    <property type="entry name" value="A DNA-binding domain in eukaryotic transcription factors"/>
    <property type="match status" value="1"/>
</dbReference>
<name>A0A0L7KY66_OPEBR</name>
<dbReference type="Proteomes" id="UP000037510">
    <property type="component" value="Unassembled WGS sequence"/>
</dbReference>
<feature type="region of interest" description="Disordered" evidence="6">
    <location>
        <begin position="96"/>
        <end position="124"/>
    </location>
</feature>
<dbReference type="InterPro" id="IPR004826">
    <property type="entry name" value="bZIP_Maf"/>
</dbReference>
<dbReference type="GO" id="GO:0000978">
    <property type="term" value="F:RNA polymerase II cis-regulatory region sequence-specific DNA binding"/>
    <property type="evidence" value="ECO:0007669"/>
    <property type="project" value="InterPro"/>
</dbReference>
<evidence type="ECO:0000256" key="4">
    <source>
        <dbReference type="ARBA" id="ARBA00023163"/>
    </source>
</evidence>
<protein>
    <submittedName>
        <fullName evidence="8">CncC</fullName>
    </submittedName>
</protein>
<evidence type="ECO:0000259" key="7">
    <source>
        <dbReference type="Pfam" id="PF03131"/>
    </source>
</evidence>
<keyword evidence="9" id="KW-1185">Reference proteome</keyword>
<dbReference type="AlphaFoldDB" id="A0A0L7KY66"/>
<feature type="region of interest" description="Disordered" evidence="6">
    <location>
        <begin position="155"/>
        <end position="180"/>
    </location>
</feature>
<dbReference type="GO" id="GO:0005634">
    <property type="term" value="C:nucleus"/>
    <property type="evidence" value="ECO:0007669"/>
    <property type="project" value="TreeGrafter"/>
</dbReference>
<dbReference type="Pfam" id="PF03131">
    <property type="entry name" value="bZIP_Maf"/>
    <property type="match status" value="1"/>
</dbReference>
<comment type="caution">
    <text evidence="8">The sequence shown here is derived from an EMBL/GenBank/DDBJ whole genome shotgun (WGS) entry which is preliminary data.</text>
</comment>
<evidence type="ECO:0000256" key="5">
    <source>
        <dbReference type="ARBA" id="ARBA00023242"/>
    </source>
</evidence>
<evidence type="ECO:0000313" key="9">
    <source>
        <dbReference type="Proteomes" id="UP000037510"/>
    </source>
</evidence>
<evidence type="ECO:0000256" key="2">
    <source>
        <dbReference type="ARBA" id="ARBA00023125"/>
    </source>
</evidence>
<evidence type="ECO:0000256" key="6">
    <source>
        <dbReference type="SAM" id="MobiDB-lite"/>
    </source>
</evidence>
<dbReference type="InterPro" id="IPR008917">
    <property type="entry name" value="TF_DNA-bd_sf"/>
</dbReference>
<dbReference type="GO" id="GO:0000981">
    <property type="term" value="F:DNA-binding transcription factor activity, RNA polymerase II-specific"/>
    <property type="evidence" value="ECO:0007669"/>
    <property type="project" value="TreeGrafter"/>
</dbReference>
<dbReference type="STRING" id="104452.A0A0L7KY66"/>
<feature type="domain" description="Basic leucine zipper" evidence="7">
    <location>
        <begin position="190"/>
        <end position="269"/>
    </location>
</feature>
<feature type="region of interest" description="Disordered" evidence="6">
    <location>
        <begin position="1"/>
        <end position="51"/>
    </location>
</feature>
<organism evidence="8 9">
    <name type="scientific">Operophtera brumata</name>
    <name type="common">Winter moth</name>
    <name type="synonym">Phalaena brumata</name>
    <dbReference type="NCBI Taxonomy" id="104452"/>
    <lineage>
        <taxon>Eukaryota</taxon>
        <taxon>Metazoa</taxon>
        <taxon>Ecdysozoa</taxon>
        <taxon>Arthropoda</taxon>
        <taxon>Hexapoda</taxon>
        <taxon>Insecta</taxon>
        <taxon>Pterygota</taxon>
        <taxon>Neoptera</taxon>
        <taxon>Endopterygota</taxon>
        <taxon>Lepidoptera</taxon>
        <taxon>Glossata</taxon>
        <taxon>Ditrysia</taxon>
        <taxon>Geometroidea</taxon>
        <taxon>Geometridae</taxon>
        <taxon>Larentiinae</taxon>
        <taxon>Operophtera</taxon>
    </lineage>
</organism>
<keyword evidence="1" id="KW-0805">Transcription regulation</keyword>
<reference evidence="8 9" key="1">
    <citation type="journal article" date="2015" name="Genome Biol. Evol.">
        <title>The genome of winter moth (Operophtera brumata) provides a genomic perspective on sexual dimorphism and phenology.</title>
        <authorList>
            <person name="Derks M.F."/>
            <person name="Smit S."/>
            <person name="Salis L."/>
            <person name="Schijlen E."/>
            <person name="Bossers A."/>
            <person name="Mateman C."/>
            <person name="Pijl A.S."/>
            <person name="de Ridder D."/>
            <person name="Groenen M.A."/>
            <person name="Visser M.E."/>
            <person name="Megens H.J."/>
        </authorList>
    </citation>
    <scope>NUCLEOTIDE SEQUENCE [LARGE SCALE GENOMIC DNA]</scope>
    <source>
        <strain evidence="8">WM2013NL</strain>
        <tissue evidence="8">Head and thorax</tissue>
    </source>
</reference>
<proteinExistence type="predicted"/>
<feature type="compositionally biased region" description="Low complexity" evidence="6">
    <location>
        <begin position="158"/>
        <end position="174"/>
    </location>
</feature>
<evidence type="ECO:0000256" key="3">
    <source>
        <dbReference type="ARBA" id="ARBA00023159"/>
    </source>
</evidence>
<accession>A0A0L7KY66</accession>
<evidence type="ECO:0000256" key="1">
    <source>
        <dbReference type="ARBA" id="ARBA00023015"/>
    </source>
</evidence>